<organism evidence="16 17">
    <name type="scientific">Panicum virgatum</name>
    <name type="common">Blackwell switchgrass</name>
    <dbReference type="NCBI Taxonomy" id="38727"/>
    <lineage>
        <taxon>Eukaryota</taxon>
        <taxon>Viridiplantae</taxon>
        <taxon>Streptophyta</taxon>
        <taxon>Embryophyta</taxon>
        <taxon>Tracheophyta</taxon>
        <taxon>Spermatophyta</taxon>
        <taxon>Magnoliopsida</taxon>
        <taxon>Liliopsida</taxon>
        <taxon>Poales</taxon>
        <taxon>Poaceae</taxon>
        <taxon>PACMAD clade</taxon>
        <taxon>Panicoideae</taxon>
        <taxon>Panicodae</taxon>
        <taxon>Paniceae</taxon>
        <taxon>Panicinae</taxon>
        <taxon>Panicum</taxon>
        <taxon>Panicum sect. Hiantes</taxon>
    </lineage>
</organism>
<feature type="signal peptide" evidence="14">
    <location>
        <begin position="1"/>
        <end position="22"/>
    </location>
</feature>
<keyword evidence="7" id="KW-0418">Kinase</keyword>
<keyword evidence="5 14" id="KW-0732">Signal</keyword>
<dbReference type="SMART" id="SM00220">
    <property type="entry name" value="S_TKc"/>
    <property type="match status" value="1"/>
</dbReference>
<keyword evidence="2" id="KW-0723">Serine/threonine-protein kinase</keyword>
<evidence type="ECO:0000313" key="17">
    <source>
        <dbReference type="Proteomes" id="UP000823388"/>
    </source>
</evidence>
<feature type="chain" id="PRO_5035760867" description="Protein kinase domain-containing protein" evidence="14">
    <location>
        <begin position="23"/>
        <end position="622"/>
    </location>
</feature>
<evidence type="ECO:0000256" key="11">
    <source>
        <dbReference type="ARBA" id="ARBA00023180"/>
    </source>
</evidence>
<gene>
    <name evidence="16" type="ORF">PVAP13_5NG104462</name>
</gene>
<keyword evidence="9 13" id="KW-1133">Transmembrane helix</keyword>
<dbReference type="InterPro" id="IPR011009">
    <property type="entry name" value="Kinase-like_dom_sf"/>
</dbReference>
<comment type="subcellular location">
    <subcellularLocation>
        <location evidence="1">Membrane</location>
        <topology evidence="1">Single-pass type I membrane protein</topology>
    </subcellularLocation>
</comment>
<sequence length="622" mass="68554">MPPGALPLLLLLPLALLRFATATADANGTRGNTSCAPATCGNLSITYPFSLSGVQPLYCGNPAFELTCAADAGRAYLARTFRDRLYRVLSIYYESNSFVMAVDVDSSFVGDERCHIPDFNVSSGLSLLPVNVSAAANTNLTFVYNCTLPRNASVLLQPPCARLTIGAYVLDGEGSALPPEVPRNCSSVSVPVQRSSFRNASEEPAHEYRRLIDEGFVVEWPSTTAECGACKGRGGECKFVELAFQCICSDGRPCRNSRDTRGVIKIGTGIAAAALLFVIILTVLSLQIKLRKRRYRGNESNIEEILKGYDSLIPKKYRYSDLKKITGSFKDNLGEGGYGTVFKGNLKDGRKVAVKLLKQSKGNGEEFLNEVVSFRKTSHVNIVNLLGFCLHGPKRALIYEYMGNGSLEKYIYSEETKMAIGWEKLREIAIGIARGLEYLHRGCNTRIIHFDIKPHNILLDEDFCPKIADFGLAKLCHLKDSALSMAEARGTIGFIAPEVFSRGFGVVSTKSDVYSYGMLLLEMVGGRTNTKGNIENSSEAYFPNWVYDRLVKDLQSHEVTCETEEIARQMTLVGLWCIQTAPSNRPSMSRVIEMLEKNINELEMPPKPLLSCPSEPLYFSST</sequence>
<keyword evidence="17" id="KW-1185">Reference proteome</keyword>
<dbReference type="Gene3D" id="3.30.200.20">
    <property type="entry name" value="Phosphorylase Kinase, domain 1"/>
    <property type="match status" value="1"/>
</dbReference>
<dbReference type="FunFam" id="3.30.200.20:FF:000178">
    <property type="entry name" value="serine/threonine-protein kinase PBS1-like"/>
    <property type="match status" value="1"/>
</dbReference>
<keyword evidence="4 13" id="KW-0812">Transmembrane</keyword>
<feature type="domain" description="Protein kinase" evidence="15">
    <location>
        <begin position="327"/>
        <end position="610"/>
    </location>
</feature>
<dbReference type="FunFam" id="1.10.510.10:FF:000590">
    <property type="entry name" value="PR5-like receptor kinase"/>
    <property type="match status" value="1"/>
</dbReference>
<evidence type="ECO:0000256" key="1">
    <source>
        <dbReference type="ARBA" id="ARBA00004479"/>
    </source>
</evidence>
<feature type="transmembrane region" description="Helical" evidence="13">
    <location>
        <begin position="262"/>
        <end position="286"/>
    </location>
</feature>
<dbReference type="Pfam" id="PF13947">
    <property type="entry name" value="GUB_WAK_bind"/>
    <property type="match status" value="1"/>
</dbReference>
<dbReference type="Pfam" id="PF14380">
    <property type="entry name" value="WAK_assoc"/>
    <property type="match status" value="1"/>
</dbReference>
<evidence type="ECO:0000256" key="12">
    <source>
        <dbReference type="PROSITE-ProRule" id="PRU10141"/>
    </source>
</evidence>
<keyword evidence="3" id="KW-0808">Transferase</keyword>
<protein>
    <recommendedName>
        <fullName evidence="15">Protein kinase domain-containing protein</fullName>
    </recommendedName>
</protein>
<dbReference type="PROSITE" id="PS00108">
    <property type="entry name" value="PROTEIN_KINASE_ST"/>
    <property type="match status" value="1"/>
</dbReference>
<dbReference type="Proteomes" id="UP000823388">
    <property type="component" value="Chromosome 5N"/>
</dbReference>
<dbReference type="PROSITE" id="PS50011">
    <property type="entry name" value="PROTEIN_KINASE_DOM"/>
    <property type="match status" value="1"/>
</dbReference>
<evidence type="ECO:0000259" key="15">
    <source>
        <dbReference type="PROSITE" id="PS50011"/>
    </source>
</evidence>
<evidence type="ECO:0000256" key="5">
    <source>
        <dbReference type="ARBA" id="ARBA00022729"/>
    </source>
</evidence>
<dbReference type="GO" id="GO:0005524">
    <property type="term" value="F:ATP binding"/>
    <property type="evidence" value="ECO:0007669"/>
    <property type="project" value="UniProtKB-UniRule"/>
</dbReference>
<evidence type="ECO:0000256" key="3">
    <source>
        <dbReference type="ARBA" id="ARBA00022679"/>
    </source>
</evidence>
<evidence type="ECO:0000256" key="6">
    <source>
        <dbReference type="ARBA" id="ARBA00022741"/>
    </source>
</evidence>
<dbReference type="GO" id="GO:0030247">
    <property type="term" value="F:polysaccharide binding"/>
    <property type="evidence" value="ECO:0007669"/>
    <property type="project" value="InterPro"/>
</dbReference>
<comment type="caution">
    <text evidence="16">The sequence shown here is derived from an EMBL/GenBank/DDBJ whole genome shotgun (WGS) entry which is preliminary data.</text>
</comment>
<dbReference type="Gene3D" id="1.10.510.10">
    <property type="entry name" value="Transferase(Phosphotransferase) domain 1"/>
    <property type="match status" value="1"/>
</dbReference>
<keyword evidence="8 12" id="KW-0067">ATP-binding</keyword>
<name>A0A8T0RRG7_PANVG</name>
<dbReference type="InterPro" id="IPR000719">
    <property type="entry name" value="Prot_kinase_dom"/>
</dbReference>
<dbReference type="AlphaFoldDB" id="A0A8T0RRG7"/>
<dbReference type="InterPro" id="IPR008271">
    <property type="entry name" value="Ser/Thr_kinase_AS"/>
</dbReference>
<evidence type="ECO:0000256" key="7">
    <source>
        <dbReference type="ARBA" id="ARBA00022777"/>
    </source>
</evidence>
<evidence type="ECO:0000256" key="14">
    <source>
        <dbReference type="SAM" id="SignalP"/>
    </source>
</evidence>
<evidence type="ECO:0000256" key="4">
    <source>
        <dbReference type="ARBA" id="ARBA00022692"/>
    </source>
</evidence>
<dbReference type="GO" id="GO:0004674">
    <property type="term" value="F:protein serine/threonine kinase activity"/>
    <property type="evidence" value="ECO:0007669"/>
    <property type="project" value="UniProtKB-KW"/>
</dbReference>
<keyword evidence="11" id="KW-0325">Glycoprotein</keyword>
<dbReference type="GO" id="GO:0016020">
    <property type="term" value="C:membrane"/>
    <property type="evidence" value="ECO:0007669"/>
    <property type="project" value="UniProtKB-SubCell"/>
</dbReference>
<evidence type="ECO:0000256" key="9">
    <source>
        <dbReference type="ARBA" id="ARBA00022989"/>
    </source>
</evidence>
<evidence type="ECO:0000256" key="10">
    <source>
        <dbReference type="ARBA" id="ARBA00023136"/>
    </source>
</evidence>
<dbReference type="InterPro" id="IPR032872">
    <property type="entry name" value="WAK_assoc_C"/>
</dbReference>
<proteinExistence type="predicted"/>
<accession>A0A8T0RRG7</accession>
<reference evidence="16" key="1">
    <citation type="submission" date="2020-05" db="EMBL/GenBank/DDBJ databases">
        <title>WGS assembly of Panicum virgatum.</title>
        <authorList>
            <person name="Lovell J.T."/>
            <person name="Jenkins J."/>
            <person name="Shu S."/>
            <person name="Juenger T.E."/>
            <person name="Schmutz J."/>
        </authorList>
    </citation>
    <scope>NUCLEOTIDE SEQUENCE</scope>
    <source>
        <strain evidence="16">AP13</strain>
    </source>
</reference>
<dbReference type="SUPFAM" id="SSF56112">
    <property type="entry name" value="Protein kinase-like (PK-like)"/>
    <property type="match status" value="1"/>
</dbReference>
<dbReference type="Pfam" id="PF07714">
    <property type="entry name" value="PK_Tyr_Ser-Thr"/>
    <property type="match status" value="1"/>
</dbReference>
<dbReference type="InterPro" id="IPR001245">
    <property type="entry name" value="Ser-Thr/Tyr_kinase_cat_dom"/>
</dbReference>
<dbReference type="PROSITE" id="PS00107">
    <property type="entry name" value="PROTEIN_KINASE_ATP"/>
    <property type="match status" value="1"/>
</dbReference>
<dbReference type="InterPro" id="IPR017441">
    <property type="entry name" value="Protein_kinase_ATP_BS"/>
</dbReference>
<dbReference type="InterPro" id="IPR045874">
    <property type="entry name" value="LRK10/LRL21-25-like"/>
</dbReference>
<evidence type="ECO:0000256" key="13">
    <source>
        <dbReference type="SAM" id="Phobius"/>
    </source>
</evidence>
<dbReference type="InterPro" id="IPR025287">
    <property type="entry name" value="WAK_GUB"/>
</dbReference>
<dbReference type="OrthoDB" id="4062651at2759"/>
<dbReference type="EMBL" id="CM029046">
    <property type="protein sequence ID" value="KAG2587123.1"/>
    <property type="molecule type" value="Genomic_DNA"/>
</dbReference>
<feature type="binding site" evidence="12">
    <location>
        <position position="355"/>
    </location>
    <ligand>
        <name>ATP</name>
        <dbReference type="ChEBI" id="CHEBI:30616"/>
    </ligand>
</feature>
<dbReference type="PANTHER" id="PTHR27009">
    <property type="entry name" value="RUST RESISTANCE KINASE LR10-RELATED"/>
    <property type="match status" value="1"/>
</dbReference>
<keyword evidence="10 13" id="KW-0472">Membrane</keyword>
<evidence type="ECO:0000313" key="16">
    <source>
        <dbReference type="EMBL" id="KAG2587123.1"/>
    </source>
</evidence>
<keyword evidence="6 12" id="KW-0547">Nucleotide-binding</keyword>
<evidence type="ECO:0000256" key="8">
    <source>
        <dbReference type="ARBA" id="ARBA00022840"/>
    </source>
</evidence>
<evidence type="ECO:0000256" key="2">
    <source>
        <dbReference type="ARBA" id="ARBA00022527"/>
    </source>
</evidence>